<sequence length="64" mass="7147">MTDIAQYYTSSDDLVFENNQIDWRGGNGPPVDRNTVVIKPSRISMTLFIVISVFAIIGIIIAFL</sequence>
<proteinExistence type="predicted"/>
<protein>
    <submittedName>
        <fullName evidence="1">Uncharacterized protein</fullName>
    </submittedName>
</protein>
<dbReference type="AlphaFoldDB" id="A0A132AAI8"/>
<dbReference type="OrthoDB" id="2150267at2759"/>
<dbReference type="EMBL" id="JXLN01012119">
    <property type="protein sequence ID" value="KPM08006.1"/>
    <property type="molecule type" value="Genomic_DNA"/>
</dbReference>
<organism evidence="1 2">
    <name type="scientific">Sarcoptes scabiei</name>
    <name type="common">Itch mite</name>
    <name type="synonym">Acarus scabiei</name>
    <dbReference type="NCBI Taxonomy" id="52283"/>
    <lineage>
        <taxon>Eukaryota</taxon>
        <taxon>Metazoa</taxon>
        <taxon>Ecdysozoa</taxon>
        <taxon>Arthropoda</taxon>
        <taxon>Chelicerata</taxon>
        <taxon>Arachnida</taxon>
        <taxon>Acari</taxon>
        <taxon>Acariformes</taxon>
        <taxon>Sarcoptiformes</taxon>
        <taxon>Astigmata</taxon>
        <taxon>Psoroptidia</taxon>
        <taxon>Sarcoptoidea</taxon>
        <taxon>Sarcoptidae</taxon>
        <taxon>Sarcoptinae</taxon>
        <taxon>Sarcoptes</taxon>
    </lineage>
</organism>
<dbReference type="Proteomes" id="UP000616769">
    <property type="component" value="Unassembled WGS sequence"/>
</dbReference>
<name>A0A132AAI8_SARSC</name>
<accession>A0A132AAI8</accession>
<reference evidence="1 2" key="1">
    <citation type="journal article" date="2015" name="Parasit. Vectors">
        <title>Draft genome of the scabies mite.</title>
        <authorList>
            <person name="Rider S.D.Jr."/>
            <person name="Morgan M.S."/>
            <person name="Arlian L.G."/>
        </authorList>
    </citation>
    <scope>NUCLEOTIDE SEQUENCE [LARGE SCALE GENOMIC DNA]</scope>
    <source>
        <strain evidence="1">Arlian Lab</strain>
    </source>
</reference>
<gene>
    <name evidence="1" type="ORF">QR98_0065190</name>
</gene>
<evidence type="ECO:0000313" key="1">
    <source>
        <dbReference type="EMBL" id="KPM08006.1"/>
    </source>
</evidence>
<comment type="caution">
    <text evidence="1">The sequence shown here is derived from an EMBL/GenBank/DDBJ whole genome shotgun (WGS) entry which is preliminary data.</text>
</comment>
<dbReference type="VEuPathDB" id="VectorBase:SSCA006868"/>
<evidence type="ECO:0000313" key="2">
    <source>
        <dbReference type="Proteomes" id="UP000616769"/>
    </source>
</evidence>